<accession>A0AAV7NR84</accession>
<keyword evidence="2" id="KW-1185">Reference proteome</keyword>
<protein>
    <submittedName>
        <fullName evidence="1">Uncharacterized protein</fullName>
    </submittedName>
</protein>
<sequence>MQLSLGFVRLPHGTACQSHPSMKARPVLRTRGAQGHSIQFDPAGASPRGLRRGLSARLRAAGLSARLRAAGLSARLRAAGLSARLRAAGLSARLRAAGPSAARRLTWAAYLGGRRCLAVRSLRYLRPHLTAGLRYG</sequence>
<comment type="caution">
    <text evidence="1">The sequence shown here is derived from an EMBL/GenBank/DDBJ whole genome shotgun (WGS) entry which is preliminary data.</text>
</comment>
<dbReference type="EMBL" id="JANPWB010000012">
    <property type="protein sequence ID" value="KAJ1117534.1"/>
    <property type="molecule type" value="Genomic_DNA"/>
</dbReference>
<evidence type="ECO:0000313" key="1">
    <source>
        <dbReference type="EMBL" id="KAJ1117534.1"/>
    </source>
</evidence>
<organism evidence="1 2">
    <name type="scientific">Pleurodeles waltl</name>
    <name type="common">Iberian ribbed newt</name>
    <dbReference type="NCBI Taxonomy" id="8319"/>
    <lineage>
        <taxon>Eukaryota</taxon>
        <taxon>Metazoa</taxon>
        <taxon>Chordata</taxon>
        <taxon>Craniata</taxon>
        <taxon>Vertebrata</taxon>
        <taxon>Euteleostomi</taxon>
        <taxon>Amphibia</taxon>
        <taxon>Batrachia</taxon>
        <taxon>Caudata</taxon>
        <taxon>Salamandroidea</taxon>
        <taxon>Salamandridae</taxon>
        <taxon>Pleurodelinae</taxon>
        <taxon>Pleurodeles</taxon>
    </lineage>
</organism>
<dbReference type="Proteomes" id="UP001066276">
    <property type="component" value="Chromosome 8"/>
</dbReference>
<dbReference type="AlphaFoldDB" id="A0AAV7NR84"/>
<evidence type="ECO:0000313" key="2">
    <source>
        <dbReference type="Proteomes" id="UP001066276"/>
    </source>
</evidence>
<name>A0AAV7NR84_PLEWA</name>
<proteinExistence type="predicted"/>
<gene>
    <name evidence="1" type="ORF">NDU88_005733</name>
</gene>
<reference evidence="1" key="1">
    <citation type="journal article" date="2022" name="bioRxiv">
        <title>Sequencing and chromosome-scale assembly of the giantPleurodeles waltlgenome.</title>
        <authorList>
            <person name="Brown T."/>
            <person name="Elewa A."/>
            <person name="Iarovenko S."/>
            <person name="Subramanian E."/>
            <person name="Araus A.J."/>
            <person name="Petzold A."/>
            <person name="Susuki M."/>
            <person name="Suzuki K.-i.T."/>
            <person name="Hayashi T."/>
            <person name="Toyoda A."/>
            <person name="Oliveira C."/>
            <person name="Osipova E."/>
            <person name="Leigh N.D."/>
            <person name="Simon A."/>
            <person name="Yun M.H."/>
        </authorList>
    </citation>
    <scope>NUCLEOTIDE SEQUENCE</scope>
    <source>
        <strain evidence="1">20211129_DDA</strain>
        <tissue evidence="1">Liver</tissue>
    </source>
</reference>